<evidence type="ECO:0000256" key="1">
    <source>
        <dbReference type="SAM" id="MobiDB-lite"/>
    </source>
</evidence>
<keyword evidence="3" id="KW-1185">Reference proteome</keyword>
<reference evidence="2" key="1">
    <citation type="submission" date="2021-12" db="EMBL/GenBank/DDBJ databases">
        <authorList>
            <person name="Martin H S."/>
        </authorList>
    </citation>
    <scope>NUCLEOTIDE SEQUENCE</scope>
</reference>
<accession>A0A8J9YCI1</accession>
<protein>
    <submittedName>
        <fullName evidence="2">Uncharacterized protein</fullName>
    </submittedName>
</protein>
<dbReference type="EMBL" id="OV170222">
    <property type="protein sequence ID" value="CAH0721425.1"/>
    <property type="molecule type" value="Genomic_DNA"/>
</dbReference>
<feature type="region of interest" description="Disordered" evidence="1">
    <location>
        <begin position="518"/>
        <end position="547"/>
    </location>
</feature>
<dbReference type="Proteomes" id="UP000838878">
    <property type="component" value="Chromosome 2"/>
</dbReference>
<feature type="non-terminal residue" evidence="2">
    <location>
        <position position="734"/>
    </location>
</feature>
<feature type="compositionally biased region" description="Basic and acidic residues" evidence="1">
    <location>
        <begin position="518"/>
        <end position="534"/>
    </location>
</feature>
<organism evidence="2 3">
    <name type="scientific">Brenthis ino</name>
    <name type="common">lesser marbled fritillary</name>
    <dbReference type="NCBI Taxonomy" id="405034"/>
    <lineage>
        <taxon>Eukaryota</taxon>
        <taxon>Metazoa</taxon>
        <taxon>Ecdysozoa</taxon>
        <taxon>Arthropoda</taxon>
        <taxon>Hexapoda</taxon>
        <taxon>Insecta</taxon>
        <taxon>Pterygota</taxon>
        <taxon>Neoptera</taxon>
        <taxon>Endopterygota</taxon>
        <taxon>Lepidoptera</taxon>
        <taxon>Glossata</taxon>
        <taxon>Ditrysia</taxon>
        <taxon>Papilionoidea</taxon>
        <taxon>Nymphalidae</taxon>
        <taxon>Heliconiinae</taxon>
        <taxon>Argynnini</taxon>
        <taxon>Brenthis</taxon>
    </lineage>
</organism>
<dbReference type="OrthoDB" id="5981545at2759"/>
<proteinExistence type="predicted"/>
<evidence type="ECO:0000313" key="2">
    <source>
        <dbReference type="EMBL" id="CAH0721425.1"/>
    </source>
</evidence>
<name>A0A8J9YCI1_9NEOP</name>
<dbReference type="AlphaFoldDB" id="A0A8J9YCI1"/>
<gene>
    <name evidence="2" type="ORF">BINO364_LOCUS7524</name>
</gene>
<evidence type="ECO:0000313" key="3">
    <source>
        <dbReference type="Proteomes" id="UP000838878"/>
    </source>
</evidence>
<sequence>MDASSDNIRMNSCQYTPVYFIENSSVNQARSYVITPNNLNVDKPISESLKRFYENSGKLETNLNVTENNIKRILKKPESNVVGNNLKLASFLLPKSEIKNEQCIIPAHKPIITPVNNVVLKPVYIANNIAGSPNPVPKLDVNSKIVKLKDLPNVIRSQNGKILPKIKPKENTVSKSKHTSVQLLKLGETYHSLNQLSNDQIKIVNHALKIFSDPQGSSPEPAYDPVTNTKYIYKVVSPKDLAVVGKNKSKQQKMDIQTVVVKPEIPDTEKHEDQKILETKVTRSGRIVKLPKSIIDESPNKPRRKQGTTVEGAHCPSKSSSPHRLHCRYENHNVASNKHTDLFHCLLDIIKTGSDNVFLEQLEQFIVKLKSSVSCLLSNSGTGTPSIINEDVGRLLGISPGKYNINLDALNCEKDKYGHCSHNPPLSIPVEVTKPKTIEKNKTKTSIPDLTEYLLINNNKCNKEKTQSIKKNECKKQKLEQNQNDNVKKMKITPEAESDNVIDDLFALLSDADKTENSLEKPIDNVDTSDKNQNEMDTAPKSAKPSHIQFRSTHFDIRSSPIKSSSTVFRKFQINPAKMSKYEVEIIRPINKVAQDIEMTDKTQNEQDKSTNSIQNSNFNLRSTDVLKESNSKVLEDTSYKTSEVWPEQSQFEQSSIINQTDDFLKTENIIEPSLLHVKDGDKGILPEDNLEENDTNQGQSIISFLESLGNDLYTDSARNNPVDFQLDLFSFNT</sequence>
<feature type="region of interest" description="Disordered" evidence="1">
    <location>
        <begin position="296"/>
        <end position="323"/>
    </location>
</feature>